<keyword evidence="3" id="KW-1185">Reference proteome</keyword>
<keyword evidence="1" id="KW-0175">Coiled coil</keyword>
<evidence type="ECO:0000313" key="3">
    <source>
        <dbReference type="Proteomes" id="UP001162131"/>
    </source>
</evidence>
<comment type="caution">
    <text evidence="2">The sequence shown here is derived from an EMBL/GenBank/DDBJ whole genome shotgun (WGS) entry which is preliminary data.</text>
</comment>
<protein>
    <submittedName>
        <fullName evidence="2">Uncharacterized protein</fullName>
    </submittedName>
</protein>
<organism evidence="2 3">
    <name type="scientific">Blepharisma stoltei</name>
    <dbReference type="NCBI Taxonomy" id="1481888"/>
    <lineage>
        <taxon>Eukaryota</taxon>
        <taxon>Sar</taxon>
        <taxon>Alveolata</taxon>
        <taxon>Ciliophora</taxon>
        <taxon>Postciliodesmatophora</taxon>
        <taxon>Heterotrichea</taxon>
        <taxon>Heterotrichida</taxon>
        <taxon>Blepharismidae</taxon>
        <taxon>Blepharisma</taxon>
    </lineage>
</organism>
<dbReference type="AlphaFoldDB" id="A0AAU9JDP6"/>
<sequence>MELMQCFEPGCKHEVEYSCPCTSPETLSCELHVLKHMKLPNGVHACDSIFLEPCQETKEEILKFLTRKKSKNIKQRGKILKSFSKRLLESETEIRELLKNLNSGSAELNNYFTKISQTQKLLKSEQDPILGLLRLQPDEAVEKLKKIISTNQECSKSANLFCALSEKIEKMIKCFIEDKFEAYLDKRLSNIENTLQDHNKAIKSVNEENKKIIDSTNDQIANIKDTISKLINENIKSEREIRDWKEKIIPKAKIEIDPLNSQIIKTSPDLIKNNEAEKAQKPLKS</sequence>
<dbReference type="Proteomes" id="UP001162131">
    <property type="component" value="Unassembled WGS sequence"/>
</dbReference>
<proteinExistence type="predicted"/>
<reference evidence="2" key="1">
    <citation type="submission" date="2021-09" db="EMBL/GenBank/DDBJ databases">
        <authorList>
            <consortium name="AG Swart"/>
            <person name="Singh M."/>
            <person name="Singh A."/>
            <person name="Seah K."/>
            <person name="Emmerich C."/>
        </authorList>
    </citation>
    <scope>NUCLEOTIDE SEQUENCE</scope>
    <source>
        <strain evidence="2">ATCC30299</strain>
    </source>
</reference>
<accession>A0AAU9JDP6</accession>
<feature type="coiled-coil region" evidence="1">
    <location>
        <begin position="188"/>
        <end position="247"/>
    </location>
</feature>
<evidence type="ECO:0000256" key="1">
    <source>
        <dbReference type="SAM" id="Coils"/>
    </source>
</evidence>
<name>A0AAU9JDP6_9CILI</name>
<dbReference type="EMBL" id="CAJZBQ010000024">
    <property type="protein sequence ID" value="CAG9319814.1"/>
    <property type="molecule type" value="Genomic_DNA"/>
</dbReference>
<evidence type="ECO:0000313" key="2">
    <source>
        <dbReference type="EMBL" id="CAG9319814.1"/>
    </source>
</evidence>
<gene>
    <name evidence="2" type="ORF">BSTOLATCC_MIC25059</name>
</gene>